<dbReference type="AlphaFoldDB" id="Q4G367"/>
<dbReference type="GeneID" id="3562539"/>
<evidence type="ECO:0000313" key="1">
    <source>
        <dbReference type="EMBL" id="AAX13899.1"/>
    </source>
</evidence>
<geneLocation type="chloroplast" evidence="1"/>
<dbReference type="EMBL" id="AY741371">
    <property type="protein sequence ID" value="AAX13899.1"/>
    <property type="molecule type" value="Genomic_DNA"/>
</dbReference>
<proteinExistence type="predicted"/>
<sequence length="131" mass="15226">MPTNNLLSPPLSQESIFCSLLALSTLNNSVELYCKESRTYFYRIHNESKTATIKQLAGEILLLYDQLGNLPNLYTTQYLKKLEKVDLKLMKNYLDKFHYFYSLKKNESLNAENFKQINSNALEALVIIYNT</sequence>
<keyword evidence="1" id="KW-0934">Plastid</keyword>
<organism evidence="1">
    <name type="scientific">Emiliania huxleyi</name>
    <name type="common">Coccolithophore</name>
    <name type="synonym">Pontosphaera huxleyi</name>
    <dbReference type="NCBI Taxonomy" id="2903"/>
    <lineage>
        <taxon>Eukaryota</taxon>
        <taxon>Haptista</taxon>
        <taxon>Haptophyta</taxon>
        <taxon>Prymnesiophyceae</taxon>
        <taxon>Isochrysidales</taxon>
        <taxon>Noelaerhabdaceae</taxon>
        <taxon>Emiliania</taxon>
    </lineage>
</organism>
<keyword evidence="1" id="KW-0150">Chloroplast</keyword>
<reference evidence="1" key="1">
    <citation type="journal article" date="2005" name="DNA Res.">
        <title>The complete plastid genome sequence of the haptophyte Emiliania huxleyi: a comparison to other plastid genomes.</title>
        <authorList>
            <person name="Sanchez-Puerta M.V."/>
            <person name="Bachvaroff T.R."/>
            <person name="Delwiche C.F."/>
        </authorList>
    </citation>
    <scope>NUCLEOTIDE SEQUENCE</scope>
    <source>
        <strain evidence="1">CCMP 373</strain>
    </source>
</reference>
<name>Q4G367_EMIHU</name>
<protein>
    <submittedName>
        <fullName evidence="1">Uncharacterized protein</fullName>
    </submittedName>
</protein>
<accession>Q4G367</accession>
<dbReference type="RefSeq" id="YP_277400.1">
    <property type="nucleotide sequence ID" value="NC_007288.1"/>
</dbReference>